<dbReference type="InterPro" id="IPR001345">
    <property type="entry name" value="PG/BPGM_mutase_AS"/>
</dbReference>
<protein>
    <recommendedName>
        <fullName evidence="8">Phosphoglycerate mutase</fullName>
        <ecNumber evidence="8">5.4.2.11</ecNumber>
    </recommendedName>
</protein>
<evidence type="ECO:0000256" key="7">
    <source>
        <dbReference type="PIRSR" id="PIRSR613078-3"/>
    </source>
</evidence>
<name>A0AAD7U4A5_9STRA</name>
<dbReference type="EC" id="5.4.2.11" evidence="8"/>
<keyword evidence="3 8" id="KW-0324">Glycolysis</keyword>
<feature type="binding site" evidence="6">
    <location>
        <begin position="102"/>
        <end position="105"/>
    </location>
    <ligand>
        <name>substrate</name>
    </ligand>
</feature>
<evidence type="ECO:0000256" key="4">
    <source>
        <dbReference type="ARBA" id="ARBA00023235"/>
    </source>
</evidence>
<feature type="site" description="Transition state stabilizer" evidence="7">
    <location>
        <position position="197"/>
    </location>
</feature>
<dbReference type="AlphaFoldDB" id="A0AAD7U4A5"/>
<feature type="binding site" evidence="6">
    <location>
        <begin position="36"/>
        <end position="37"/>
    </location>
    <ligand>
        <name>substrate</name>
    </ligand>
</feature>
<evidence type="ECO:0000313" key="10">
    <source>
        <dbReference type="Proteomes" id="UP001230188"/>
    </source>
</evidence>
<reference evidence="9" key="1">
    <citation type="submission" date="2023-01" db="EMBL/GenBank/DDBJ databases">
        <title>Metagenome sequencing of chrysophaentin producing Chrysophaeum taylorii.</title>
        <authorList>
            <person name="Davison J."/>
            <person name="Bewley C."/>
        </authorList>
    </citation>
    <scope>NUCLEOTIDE SEQUENCE</scope>
    <source>
        <strain evidence="9">NIES-1699</strain>
    </source>
</reference>
<proteinExistence type="inferred from homology"/>
<feature type="binding site" evidence="6">
    <location>
        <begin position="198"/>
        <end position="199"/>
    </location>
    <ligand>
        <name>substrate</name>
    </ligand>
</feature>
<dbReference type="NCBIfam" id="TIGR01258">
    <property type="entry name" value="pgm_1"/>
    <property type="match status" value="1"/>
</dbReference>
<evidence type="ECO:0000313" key="9">
    <source>
        <dbReference type="EMBL" id="KAJ8598091.1"/>
    </source>
</evidence>
<organism evidence="9 10">
    <name type="scientific">Chrysophaeum taylorii</name>
    <dbReference type="NCBI Taxonomy" id="2483200"/>
    <lineage>
        <taxon>Eukaryota</taxon>
        <taxon>Sar</taxon>
        <taxon>Stramenopiles</taxon>
        <taxon>Ochrophyta</taxon>
        <taxon>Pelagophyceae</taxon>
        <taxon>Pelagomonadales</taxon>
        <taxon>Pelagomonadaceae</taxon>
        <taxon>Chrysophaeum</taxon>
    </lineage>
</organism>
<gene>
    <name evidence="9" type="ORF">CTAYLR_005566</name>
</gene>
<accession>A0AAD7U4A5</accession>
<dbReference type="HAMAP" id="MF_01039">
    <property type="entry name" value="PGAM_GpmA"/>
    <property type="match status" value="1"/>
</dbReference>
<dbReference type="InterPro" id="IPR005952">
    <property type="entry name" value="Phosphogly_mut1"/>
</dbReference>
<dbReference type="GO" id="GO:0004619">
    <property type="term" value="F:phosphoglycerate mutase activity"/>
    <property type="evidence" value="ECO:0007669"/>
    <property type="project" value="UniProtKB-EC"/>
</dbReference>
<dbReference type="GO" id="GO:0006096">
    <property type="term" value="P:glycolytic process"/>
    <property type="evidence" value="ECO:0007669"/>
    <property type="project" value="UniProtKB-KW"/>
</dbReference>
<comment type="caution">
    <text evidence="9">The sequence shown here is derived from an EMBL/GenBank/DDBJ whole genome shotgun (WGS) entry which is preliminary data.</text>
</comment>
<comment type="similarity">
    <text evidence="2 8">Belongs to the phosphoglycerate mutase family. BPG-dependent PGAM subfamily.</text>
</comment>
<dbReference type="Proteomes" id="UP001230188">
    <property type="component" value="Unassembled WGS sequence"/>
</dbReference>
<evidence type="ECO:0000256" key="5">
    <source>
        <dbReference type="PIRSR" id="PIRSR613078-1"/>
    </source>
</evidence>
<feature type="binding site" evidence="6">
    <location>
        <begin position="23"/>
        <end position="30"/>
    </location>
    <ligand>
        <name>substrate</name>
    </ligand>
</feature>
<dbReference type="NCBIfam" id="NF010713">
    <property type="entry name" value="PRK14115.1"/>
    <property type="match status" value="1"/>
</dbReference>
<feature type="active site" description="Proton donor/acceptor" evidence="5">
    <location>
        <position position="102"/>
    </location>
</feature>
<dbReference type="SMART" id="SM00855">
    <property type="entry name" value="PGAM"/>
    <property type="match status" value="1"/>
</dbReference>
<dbReference type="EMBL" id="JAQMWT010000695">
    <property type="protein sequence ID" value="KAJ8598091.1"/>
    <property type="molecule type" value="Genomic_DNA"/>
</dbReference>
<evidence type="ECO:0000256" key="8">
    <source>
        <dbReference type="RuleBase" id="RU004511"/>
    </source>
</evidence>
<dbReference type="InterPro" id="IPR013078">
    <property type="entry name" value="His_Pase_superF_clade-1"/>
</dbReference>
<comment type="catalytic activity">
    <reaction evidence="1 8">
        <text>(2R)-2-phosphoglycerate = (2R)-3-phosphoglycerate</text>
        <dbReference type="Rhea" id="RHEA:15901"/>
        <dbReference type="ChEBI" id="CHEBI:58272"/>
        <dbReference type="ChEBI" id="CHEBI:58289"/>
        <dbReference type="EC" id="5.4.2.11"/>
    </reaction>
</comment>
<evidence type="ECO:0000256" key="1">
    <source>
        <dbReference type="ARBA" id="ARBA00000380"/>
    </source>
</evidence>
<dbReference type="Pfam" id="PF00300">
    <property type="entry name" value="His_Phos_1"/>
    <property type="match status" value="1"/>
</dbReference>
<sequence>MYTLAARCARRGVRQAHTVLLMRHGESVWNLANKFTGWHDVALSEKGHEEAIEGGKLVAAEGLKFDIAYTSVLKRAIRTLDHALEETDHMWIPVVKAWQLNERHYGMLQGLDKKETVAKHGSDQVQIWRRSYDVPPPPLDESSEYYPGNDVRYQYLDKKCLPFTESLELTAARVVPYWQQVIVPELKAGKNIIIAAHGNSLRALVQYLDAIPNDVIAELNIPTATPLLYHLDDDMNPIPFEEAIAPLTGKYLGDLDAIRARIEGVKKQTG</sequence>
<feature type="binding site" evidence="6">
    <location>
        <position position="113"/>
    </location>
    <ligand>
        <name>substrate</name>
    </ligand>
</feature>
<feature type="binding site" evidence="6">
    <location>
        <position position="75"/>
    </location>
    <ligand>
        <name>substrate</name>
    </ligand>
</feature>
<dbReference type="InterPro" id="IPR029033">
    <property type="entry name" value="His_PPase_superfam"/>
</dbReference>
<dbReference type="Gene3D" id="3.40.50.1240">
    <property type="entry name" value="Phosphoglycerate mutase-like"/>
    <property type="match status" value="1"/>
</dbReference>
<feature type="binding site" evidence="6">
    <location>
        <begin position="129"/>
        <end position="130"/>
    </location>
    <ligand>
        <name>substrate</name>
    </ligand>
</feature>
<dbReference type="PANTHER" id="PTHR11931">
    <property type="entry name" value="PHOSPHOGLYCERATE MUTASE"/>
    <property type="match status" value="1"/>
</dbReference>
<feature type="active site" description="Tele-phosphohistidine intermediate" evidence="5">
    <location>
        <position position="24"/>
    </location>
</feature>
<evidence type="ECO:0000256" key="6">
    <source>
        <dbReference type="PIRSR" id="PIRSR613078-2"/>
    </source>
</evidence>
<dbReference type="FunFam" id="3.40.50.1240:FF:000003">
    <property type="entry name" value="2,3-bisphosphoglycerate-dependent phosphoglycerate mutase"/>
    <property type="match status" value="1"/>
</dbReference>
<evidence type="ECO:0000256" key="3">
    <source>
        <dbReference type="ARBA" id="ARBA00023152"/>
    </source>
</evidence>
<keyword evidence="4 8" id="KW-0413">Isomerase</keyword>
<dbReference type="PROSITE" id="PS00175">
    <property type="entry name" value="PG_MUTASE"/>
    <property type="match status" value="1"/>
</dbReference>
<keyword evidence="10" id="KW-1185">Reference proteome</keyword>
<dbReference type="CDD" id="cd07067">
    <property type="entry name" value="HP_PGM_like"/>
    <property type="match status" value="1"/>
</dbReference>
<dbReference type="SUPFAM" id="SSF53254">
    <property type="entry name" value="Phosphoglycerate mutase-like"/>
    <property type="match status" value="1"/>
</dbReference>
<evidence type="ECO:0000256" key="2">
    <source>
        <dbReference type="ARBA" id="ARBA00006717"/>
    </source>
</evidence>